<feature type="transmembrane region" description="Helical" evidence="7">
    <location>
        <begin position="109"/>
        <end position="132"/>
    </location>
</feature>
<dbReference type="Gene3D" id="1.10.8.540">
    <property type="entry name" value="FHIPEP family, domain 3"/>
    <property type="match status" value="1"/>
</dbReference>
<evidence type="ECO:0000256" key="6">
    <source>
        <dbReference type="ARBA" id="ARBA00023136"/>
    </source>
</evidence>
<organism evidence="8 9">
    <name type="scientific">Eiseniibacteriota bacterium</name>
    <dbReference type="NCBI Taxonomy" id="2212470"/>
    <lineage>
        <taxon>Bacteria</taxon>
        <taxon>Candidatus Eiseniibacteriota</taxon>
    </lineage>
</organism>
<evidence type="ECO:0000256" key="1">
    <source>
        <dbReference type="ARBA" id="ARBA00004651"/>
    </source>
</evidence>
<reference evidence="8" key="1">
    <citation type="submission" date="2021-05" db="EMBL/GenBank/DDBJ databases">
        <title>Energy efficiency and biological interactions define the core microbiome of deep oligotrophic groundwater.</title>
        <authorList>
            <person name="Mehrshad M."/>
            <person name="Lopez-Fernandez M."/>
            <person name="Bell E."/>
            <person name="Bernier-Latmani R."/>
            <person name="Bertilsson S."/>
            <person name="Dopson M."/>
        </authorList>
    </citation>
    <scope>NUCLEOTIDE SEQUENCE</scope>
    <source>
        <strain evidence="8">Modern_marine.mb.64</strain>
    </source>
</reference>
<keyword evidence="8" id="KW-0966">Cell projection</keyword>
<comment type="caution">
    <text evidence="8">The sequence shown here is derived from an EMBL/GenBank/DDBJ whole genome shotgun (WGS) entry which is preliminary data.</text>
</comment>
<evidence type="ECO:0000256" key="3">
    <source>
        <dbReference type="ARBA" id="ARBA00022475"/>
    </source>
</evidence>
<keyword evidence="4 7" id="KW-0812">Transmembrane</keyword>
<dbReference type="PRINTS" id="PR00949">
    <property type="entry name" value="TYPE3IMAPROT"/>
</dbReference>
<keyword evidence="8" id="KW-0969">Cilium</keyword>
<name>A0A948WDT9_UNCEI</name>
<evidence type="ECO:0000256" key="2">
    <source>
        <dbReference type="ARBA" id="ARBA00008835"/>
    </source>
</evidence>
<dbReference type="InterPro" id="IPR006301">
    <property type="entry name" value="FlhA"/>
</dbReference>
<feature type="transmembrane region" description="Helical" evidence="7">
    <location>
        <begin position="242"/>
        <end position="260"/>
    </location>
</feature>
<gene>
    <name evidence="7 8" type="primary">flhA</name>
    <name evidence="8" type="ORF">KJ970_14700</name>
</gene>
<evidence type="ECO:0000313" key="8">
    <source>
        <dbReference type="EMBL" id="MBU2692168.1"/>
    </source>
</evidence>
<feature type="transmembrane region" description="Helical" evidence="7">
    <location>
        <begin position="70"/>
        <end position="89"/>
    </location>
</feature>
<evidence type="ECO:0000256" key="4">
    <source>
        <dbReference type="ARBA" id="ARBA00022692"/>
    </source>
</evidence>
<keyword evidence="3 7" id="KW-1003">Cell membrane</keyword>
<keyword evidence="8" id="KW-0282">Flagellum</keyword>
<dbReference type="Proteomes" id="UP000777784">
    <property type="component" value="Unassembled WGS sequence"/>
</dbReference>
<comment type="function">
    <text evidence="7">Required for formation of the rod structure of the flagellar apparatus. Together with FliI and FliH, may constitute the export apparatus of flagellin.</text>
</comment>
<dbReference type="AlphaFoldDB" id="A0A948WDT9"/>
<evidence type="ECO:0000256" key="5">
    <source>
        <dbReference type="ARBA" id="ARBA00022989"/>
    </source>
</evidence>
<feature type="transmembrane region" description="Helical" evidence="7">
    <location>
        <begin position="201"/>
        <end position="222"/>
    </location>
</feature>
<keyword evidence="6 7" id="KW-0472">Membrane</keyword>
<keyword evidence="7" id="KW-1006">Bacterial flagellum protein export</keyword>
<sequence>MMSQSEKIYDSWLVRRADILVAGSILLLLAILVIPVPAPVLDILLILSLTSGLVILMLTIYVANPLDFSVFPTVLLLITLFRLSLNVASTRQILLNAYGGKVIGAFGSFVVGGNYAVGLVVFIILVAIQFLVITKGAGRIAEVTARFTLDAMPGRQMAIDADLNAGLIDEIEARRRRREISRQADFYGAMDGASKFVRGDAIAGIVITLINIIGGLAIGLTQQGMGIGEAARTYTLLTIGDGLVAQLPALVISTASGIIITRSEGQGSLGREVMRQSLSEPRAPLVVAGILLALGLVPGLPFLPFFILGGLTAGVGLLARQEVARQKERAIQLRKPKVSDGPEKVERLLDVDSLELEIGYGLIPLVDEKSGGDLARRVSMIRRQIATELGLVVPPIRIRDNIRLSADSYIINIRGVEVARGNLIVDHDLAMGGSPDAPPLSGIPTKEPAFGLQAIWITRGQREEAEARGYTVVEPSAVLTTHFTEVIRRHGHELLGRQETQRLIDQIKTQYPAVVEELMPQHLNLGGVQKVLQRLIEERVSIRDLVTILETLADYAPSVKDLDMLVEKVRESLGRALIQPYKDKRGILHAIALDPGLEHELLDSLREGDGHRYLILPPDQLQALVEEIRQAIELSVVVSPQPLILCSQAIRPYLRELIIRFVPHLVVLSYAEVAHAPSLRTTAVVKGTHEYSKVSSA</sequence>
<dbReference type="Gene3D" id="3.40.30.60">
    <property type="entry name" value="FHIPEP family, domain 1"/>
    <property type="match status" value="1"/>
</dbReference>
<proteinExistence type="inferred from homology"/>
<accession>A0A948WDT9</accession>
<dbReference type="PANTHER" id="PTHR30161:SF1">
    <property type="entry name" value="FLAGELLAR BIOSYNTHESIS PROTEIN FLHA-RELATED"/>
    <property type="match status" value="1"/>
</dbReference>
<dbReference type="InterPro" id="IPR042194">
    <property type="entry name" value="FHIPEP_1"/>
</dbReference>
<dbReference type="GO" id="GO:0044780">
    <property type="term" value="P:bacterial-type flagellum assembly"/>
    <property type="evidence" value="ECO:0007669"/>
    <property type="project" value="InterPro"/>
</dbReference>
<keyword evidence="5 7" id="KW-1133">Transmembrane helix</keyword>
<comment type="similarity">
    <text evidence="2 7">Belongs to the FHIPEP (flagella/HR/invasion proteins export pore) family.</text>
</comment>
<keyword evidence="7" id="KW-0653">Protein transport</keyword>
<dbReference type="Pfam" id="PF00771">
    <property type="entry name" value="FHIPEP"/>
    <property type="match status" value="1"/>
</dbReference>
<evidence type="ECO:0000256" key="7">
    <source>
        <dbReference type="RuleBase" id="RU364093"/>
    </source>
</evidence>
<feature type="transmembrane region" description="Helical" evidence="7">
    <location>
        <begin position="281"/>
        <end position="297"/>
    </location>
</feature>
<keyword evidence="7" id="KW-1005">Bacterial flagellum biogenesis</keyword>
<comment type="subcellular location">
    <subcellularLocation>
        <location evidence="1 7">Cell membrane</location>
        <topology evidence="1 7">Multi-pass membrane protein</topology>
    </subcellularLocation>
</comment>
<dbReference type="NCBIfam" id="TIGR01398">
    <property type="entry name" value="FlhA"/>
    <property type="match status" value="1"/>
</dbReference>
<dbReference type="Gene3D" id="3.40.50.12790">
    <property type="entry name" value="FHIPEP family, domain 4"/>
    <property type="match status" value="1"/>
</dbReference>
<keyword evidence="7" id="KW-0813">Transport</keyword>
<dbReference type="PIRSF" id="PIRSF005419">
    <property type="entry name" value="FlhA"/>
    <property type="match status" value="1"/>
</dbReference>
<feature type="transmembrane region" description="Helical" evidence="7">
    <location>
        <begin position="20"/>
        <end position="37"/>
    </location>
</feature>
<dbReference type="GO" id="GO:0009306">
    <property type="term" value="P:protein secretion"/>
    <property type="evidence" value="ECO:0007669"/>
    <property type="project" value="InterPro"/>
</dbReference>
<dbReference type="InterPro" id="IPR042193">
    <property type="entry name" value="FHIPEP_3"/>
</dbReference>
<dbReference type="InterPro" id="IPR001712">
    <property type="entry name" value="T3SS_FHIPEP"/>
</dbReference>
<feature type="transmembrane region" description="Helical" evidence="7">
    <location>
        <begin position="43"/>
        <end position="63"/>
    </location>
</feature>
<dbReference type="PANTHER" id="PTHR30161">
    <property type="entry name" value="FLAGELLAR EXPORT PROTEIN, MEMBRANE FLHA SUBUNIT-RELATED"/>
    <property type="match status" value="1"/>
</dbReference>
<dbReference type="EMBL" id="JAHJDP010000085">
    <property type="protein sequence ID" value="MBU2692168.1"/>
    <property type="molecule type" value="Genomic_DNA"/>
</dbReference>
<dbReference type="GO" id="GO:0005886">
    <property type="term" value="C:plasma membrane"/>
    <property type="evidence" value="ECO:0007669"/>
    <property type="project" value="UniProtKB-SubCell"/>
</dbReference>
<dbReference type="InterPro" id="IPR042196">
    <property type="entry name" value="FHIPEP_4"/>
</dbReference>
<protein>
    <recommendedName>
        <fullName evidence="7">Flagellar biosynthesis protein FlhA</fullName>
    </recommendedName>
</protein>
<evidence type="ECO:0000313" key="9">
    <source>
        <dbReference type="Proteomes" id="UP000777784"/>
    </source>
</evidence>